<sequence length="139" mass="14958">MDLVARAAGCEDDEYDDYLGAGFAEGADGSGIAVMFQRTRSDPDPWQGDPNETELFDNTYCITVGSGQTVYGGLKKVEFTDDSTAVIEIDPEDAQILGLGAHLLVRFEVPDTDLAKFKAMLPRIVTWGIPAQVPTLAGI</sequence>
<reference evidence="1 2" key="1">
    <citation type="submission" date="2022-11" db="EMBL/GenBank/DDBJ databases">
        <title>Genome Sequencing of Nocardia sp. ON39_IFM12276 and assembly.</title>
        <authorList>
            <person name="Shimojima M."/>
            <person name="Toyokawa M."/>
            <person name="Uesaka K."/>
        </authorList>
    </citation>
    <scope>NUCLEOTIDE SEQUENCE [LARGE SCALE GENOMIC DNA]</scope>
    <source>
        <strain evidence="1 2">IFM 12276</strain>
    </source>
</reference>
<evidence type="ECO:0000313" key="2">
    <source>
        <dbReference type="Proteomes" id="UP001317870"/>
    </source>
</evidence>
<evidence type="ECO:0000313" key="1">
    <source>
        <dbReference type="EMBL" id="BDU00103.1"/>
    </source>
</evidence>
<dbReference type="Proteomes" id="UP001317870">
    <property type="component" value="Chromosome"/>
</dbReference>
<organism evidence="1 2">
    <name type="scientific">Nocardia sputorum</name>
    <dbReference type="NCBI Taxonomy" id="2984338"/>
    <lineage>
        <taxon>Bacteria</taxon>
        <taxon>Bacillati</taxon>
        <taxon>Actinomycetota</taxon>
        <taxon>Actinomycetes</taxon>
        <taxon>Mycobacteriales</taxon>
        <taxon>Nocardiaceae</taxon>
        <taxon>Nocardia</taxon>
    </lineage>
</organism>
<dbReference type="RefSeq" id="WP_281880344.1">
    <property type="nucleotide sequence ID" value="NZ_AP026976.1"/>
</dbReference>
<protein>
    <submittedName>
        <fullName evidence="1">Uncharacterized protein</fullName>
    </submittedName>
</protein>
<gene>
    <name evidence="1" type="ORF">IFM12276_31310</name>
</gene>
<accession>A0ABM8CYJ0</accession>
<keyword evidence="2" id="KW-1185">Reference proteome</keyword>
<name>A0ABM8CYJ0_9NOCA</name>
<proteinExistence type="predicted"/>
<dbReference type="EMBL" id="AP026978">
    <property type="protein sequence ID" value="BDU00103.1"/>
    <property type="molecule type" value="Genomic_DNA"/>
</dbReference>